<gene>
    <name evidence="2" type="ORF">IQ247_19240</name>
</gene>
<evidence type="ECO:0000313" key="3">
    <source>
        <dbReference type="Proteomes" id="UP000620559"/>
    </source>
</evidence>
<protein>
    <recommendedName>
        <fullName evidence="4">DUF4386 domain-containing protein</fullName>
    </recommendedName>
</protein>
<organism evidence="2 3">
    <name type="scientific">Plectonema cf. radiosum LEGE 06105</name>
    <dbReference type="NCBI Taxonomy" id="945769"/>
    <lineage>
        <taxon>Bacteria</taxon>
        <taxon>Bacillati</taxon>
        <taxon>Cyanobacteriota</taxon>
        <taxon>Cyanophyceae</taxon>
        <taxon>Oscillatoriophycideae</taxon>
        <taxon>Oscillatoriales</taxon>
        <taxon>Microcoleaceae</taxon>
        <taxon>Plectonema</taxon>
    </lineage>
</organism>
<keyword evidence="3" id="KW-1185">Reference proteome</keyword>
<reference evidence="2" key="1">
    <citation type="submission" date="2020-10" db="EMBL/GenBank/DDBJ databases">
        <authorList>
            <person name="Castelo-Branco R."/>
            <person name="Eusebio N."/>
            <person name="Adriana R."/>
            <person name="Vieira A."/>
            <person name="Brugerolle De Fraissinette N."/>
            <person name="Rezende De Castro R."/>
            <person name="Schneider M.P."/>
            <person name="Vasconcelos V."/>
            <person name="Leao P.N."/>
        </authorList>
    </citation>
    <scope>NUCLEOTIDE SEQUENCE</scope>
    <source>
        <strain evidence="2">LEGE 06105</strain>
    </source>
</reference>
<feature type="transmembrane region" description="Helical" evidence="1">
    <location>
        <begin position="180"/>
        <end position="200"/>
    </location>
</feature>
<dbReference type="EMBL" id="JADEWL010000071">
    <property type="protein sequence ID" value="MBE9214778.1"/>
    <property type="molecule type" value="Genomic_DNA"/>
</dbReference>
<evidence type="ECO:0000313" key="2">
    <source>
        <dbReference type="EMBL" id="MBE9214778.1"/>
    </source>
</evidence>
<feature type="transmembrane region" description="Helical" evidence="1">
    <location>
        <begin position="156"/>
        <end position="173"/>
    </location>
</feature>
<evidence type="ECO:0008006" key="4">
    <source>
        <dbReference type="Google" id="ProtNLM"/>
    </source>
</evidence>
<proteinExistence type="predicted"/>
<feature type="transmembrane region" description="Helical" evidence="1">
    <location>
        <begin position="12"/>
        <end position="38"/>
    </location>
</feature>
<feature type="transmembrane region" description="Helical" evidence="1">
    <location>
        <begin position="206"/>
        <end position="228"/>
    </location>
</feature>
<keyword evidence="1" id="KW-0472">Membrane</keyword>
<comment type="caution">
    <text evidence="2">The sequence shown here is derived from an EMBL/GenBank/DDBJ whole genome shotgun (WGS) entry which is preliminary data.</text>
</comment>
<accession>A0A8J7FE57</accession>
<keyword evidence="1" id="KW-0812">Transmembrane</keyword>
<dbReference type="RefSeq" id="WP_193922736.1">
    <property type="nucleotide sequence ID" value="NZ_JADEWL010000071.1"/>
</dbReference>
<feature type="transmembrane region" description="Helical" evidence="1">
    <location>
        <begin position="98"/>
        <end position="119"/>
    </location>
</feature>
<feature type="transmembrane region" description="Helical" evidence="1">
    <location>
        <begin position="58"/>
        <end position="78"/>
    </location>
</feature>
<dbReference type="Proteomes" id="UP000620559">
    <property type="component" value="Unassembled WGS sequence"/>
</dbReference>
<name>A0A8J7FE57_9CYAN</name>
<keyword evidence="1" id="KW-1133">Transmembrane helix</keyword>
<evidence type="ECO:0000256" key="1">
    <source>
        <dbReference type="SAM" id="Phobius"/>
    </source>
</evidence>
<sequence>MLNGQIQKLAITAAILFVLQNIVFFTAFGILGGAIGWPGSLDLPAGESLPLIRENAGAVFQGYYIYLMSVIITLPMWVLTRQALLGRMDAISRVIFDLVVYLCIAAVSAKALGILRWLFAMPYLARLLESDPSSQPMVTMMFDILNLYAGKAGEHLGVQLFSALYTLCAGFALTRMSGTFRLLGIAGIIVGILFLPYGDLLGLDNGIFLTVSGFANTAWTIALAFILIMKRKWLGSGSAEKSLSPSYSTSL</sequence>
<dbReference type="AlphaFoldDB" id="A0A8J7FE57"/>